<name>A0ABW2I5I5_9ACTN</name>
<accession>A0ABW2I5I5</accession>
<evidence type="ECO:0000313" key="2">
    <source>
        <dbReference type="Proteomes" id="UP001596548"/>
    </source>
</evidence>
<comment type="caution">
    <text evidence="1">The sequence shown here is derived from an EMBL/GenBank/DDBJ whole genome shotgun (WGS) entry which is preliminary data.</text>
</comment>
<protein>
    <submittedName>
        <fullName evidence="1">Uncharacterized protein</fullName>
    </submittedName>
</protein>
<dbReference type="RefSeq" id="WP_378978180.1">
    <property type="nucleotide sequence ID" value="NZ_JBHTBJ010000081.1"/>
</dbReference>
<reference evidence="2" key="1">
    <citation type="journal article" date="2019" name="Int. J. Syst. Evol. Microbiol.">
        <title>The Global Catalogue of Microorganisms (GCM) 10K type strain sequencing project: providing services to taxonomists for standard genome sequencing and annotation.</title>
        <authorList>
            <consortium name="The Broad Institute Genomics Platform"/>
            <consortium name="The Broad Institute Genome Sequencing Center for Infectious Disease"/>
            <person name="Wu L."/>
            <person name="Ma J."/>
        </authorList>
    </citation>
    <scope>NUCLEOTIDE SEQUENCE [LARGE SCALE GENOMIC DNA]</scope>
    <source>
        <strain evidence="2">XZYJT-10</strain>
    </source>
</reference>
<keyword evidence="2" id="KW-1185">Reference proteome</keyword>
<dbReference type="EMBL" id="JBHTBJ010000081">
    <property type="protein sequence ID" value="MFC7280159.1"/>
    <property type="molecule type" value="Genomic_DNA"/>
</dbReference>
<organism evidence="1 2">
    <name type="scientific">Paractinoplanes rhizophilus</name>
    <dbReference type="NCBI Taxonomy" id="1416877"/>
    <lineage>
        <taxon>Bacteria</taxon>
        <taxon>Bacillati</taxon>
        <taxon>Actinomycetota</taxon>
        <taxon>Actinomycetes</taxon>
        <taxon>Micromonosporales</taxon>
        <taxon>Micromonosporaceae</taxon>
        <taxon>Paractinoplanes</taxon>
    </lineage>
</organism>
<evidence type="ECO:0000313" key="1">
    <source>
        <dbReference type="EMBL" id="MFC7280159.1"/>
    </source>
</evidence>
<dbReference type="Proteomes" id="UP001596548">
    <property type="component" value="Unassembled WGS sequence"/>
</dbReference>
<sequence>MSFDWSSLHALQLARADAVPEMINHVLVMLSDLMEDADHACEFSLASGPLIDGDVAESVSPLLPSSCRVQGLYWVECWRVPVSAALPELFLPSRQPDVWEEGAPGRVLVATLADWAVALMGRLWPDDVECWELRVETDDWYAAAYVDVLINHLGRVWLLHLGVTD</sequence>
<gene>
    <name evidence="1" type="ORF">ACFQS1_39895</name>
</gene>
<proteinExistence type="predicted"/>